<dbReference type="Proteomes" id="UP000515369">
    <property type="component" value="Chromosome"/>
</dbReference>
<name>A0A7G5GUT6_9BACT</name>
<dbReference type="AlphaFoldDB" id="A0A7G5GUT6"/>
<dbReference type="RefSeq" id="WP_182459924.1">
    <property type="nucleotide sequence ID" value="NZ_CP059732.1"/>
</dbReference>
<dbReference type="InterPro" id="IPR025665">
    <property type="entry name" value="Beta-barrel_OMP_2"/>
</dbReference>
<feature type="signal peptide" evidence="1">
    <location>
        <begin position="1"/>
        <end position="22"/>
    </location>
</feature>
<reference evidence="3 4" key="1">
    <citation type="submission" date="2020-07" db="EMBL/GenBank/DDBJ databases">
        <title>Spirosoma foliorum sp. nov., isolated from the leaves on the Nejang mountain Korea, Republic of.</title>
        <authorList>
            <person name="Ho H."/>
            <person name="Lee Y.-J."/>
            <person name="Nurcahyanto D.-A."/>
            <person name="Kim S.-G."/>
        </authorList>
    </citation>
    <scope>NUCLEOTIDE SEQUENCE [LARGE SCALE GENOMIC DNA]</scope>
    <source>
        <strain evidence="3 4">PL0136</strain>
    </source>
</reference>
<evidence type="ECO:0000313" key="4">
    <source>
        <dbReference type="Proteomes" id="UP000515369"/>
    </source>
</evidence>
<evidence type="ECO:0000259" key="2">
    <source>
        <dbReference type="Pfam" id="PF13568"/>
    </source>
</evidence>
<keyword evidence="1" id="KW-0732">Signal</keyword>
<proteinExistence type="predicted"/>
<keyword evidence="4" id="KW-1185">Reference proteome</keyword>
<dbReference type="Pfam" id="PF13568">
    <property type="entry name" value="OMP_b-brl_2"/>
    <property type="match status" value="1"/>
</dbReference>
<organism evidence="3 4">
    <name type="scientific">Spirosoma foliorum</name>
    <dbReference type="NCBI Taxonomy" id="2710596"/>
    <lineage>
        <taxon>Bacteria</taxon>
        <taxon>Pseudomonadati</taxon>
        <taxon>Bacteroidota</taxon>
        <taxon>Cytophagia</taxon>
        <taxon>Cytophagales</taxon>
        <taxon>Cytophagaceae</taxon>
        <taxon>Spirosoma</taxon>
    </lineage>
</organism>
<accession>A0A7G5GUT6</accession>
<sequence>MRHFFGLTFTTLLLTTAFTLSAQNRPFEFGLKAGLNRSSLALNNDLPSAKFGFNIGLTATANFSKNFFLQSGLSLSMKGAKIEGKAPIGFPGWALVAGQDAQLISNQLYLQAPVYLGYKIALTPGTKLVLSAGPYVAYGLGGKTKLTGDIIYGDMIDHGTIEEQTFGNRGLQRLDLGIGTGIGVDFGQTVVGFTYEVGLRDIRPQSDTYFPFYVSSYKNRNASLFVDYKF</sequence>
<protein>
    <submittedName>
        <fullName evidence="3">PorT family protein</fullName>
    </submittedName>
</protein>
<gene>
    <name evidence="3" type="ORF">H3H32_32785</name>
</gene>
<dbReference type="KEGG" id="sfol:H3H32_32785"/>
<dbReference type="EMBL" id="CP059732">
    <property type="protein sequence ID" value="QMW02628.1"/>
    <property type="molecule type" value="Genomic_DNA"/>
</dbReference>
<evidence type="ECO:0000256" key="1">
    <source>
        <dbReference type="SAM" id="SignalP"/>
    </source>
</evidence>
<feature type="chain" id="PRO_5028804612" evidence="1">
    <location>
        <begin position="23"/>
        <end position="230"/>
    </location>
</feature>
<evidence type="ECO:0000313" key="3">
    <source>
        <dbReference type="EMBL" id="QMW02628.1"/>
    </source>
</evidence>
<feature type="domain" description="Outer membrane protein beta-barrel" evidence="2">
    <location>
        <begin position="22"/>
        <end position="202"/>
    </location>
</feature>